<gene>
    <name evidence="2" type="ORF">JYU34_021885</name>
</gene>
<comment type="caution">
    <text evidence="2">The sequence shown here is derived from an EMBL/GenBank/DDBJ whole genome shotgun (WGS) entry which is preliminary data.</text>
</comment>
<name>A0ABQ7PRI5_PLUXY</name>
<evidence type="ECO:0000313" key="2">
    <source>
        <dbReference type="EMBL" id="KAG7295612.1"/>
    </source>
</evidence>
<organism evidence="2 3">
    <name type="scientific">Plutella xylostella</name>
    <name type="common">Diamondback moth</name>
    <name type="synonym">Plutella maculipennis</name>
    <dbReference type="NCBI Taxonomy" id="51655"/>
    <lineage>
        <taxon>Eukaryota</taxon>
        <taxon>Metazoa</taxon>
        <taxon>Ecdysozoa</taxon>
        <taxon>Arthropoda</taxon>
        <taxon>Hexapoda</taxon>
        <taxon>Insecta</taxon>
        <taxon>Pterygota</taxon>
        <taxon>Neoptera</taxon>
        <taxon>Endopterygota</taxon>
        <taxon>Lepidoptera</taxon>
        <taxon>Glossata</taxon>
        <taxon>Ditrysia</taxon>
        <taxon>Yponomeutoidea</taxon>
        <taxon>Plutellidae</taxon>
        <taxon>Plutella</taxon>
    </lineage>
</organism>
<feature type="region of interest" description="Disordered" evidence="1">
    <location>
        <begin position="1"/>
        <end position="30"/>
    </location>
</feature>
<evidence type="ECO:0000313" key="3">
    <source>
        <dbReference type="Proteomes" id="UP000823941"/>
    </source>
</evidence>
<keyword evidence="3" id="KW-1185">Reference proteome</keyword>
<proteinExistence type="predicted"/>
<protein>
    <submittedName>
        <fullName evidence="2">Uncharacterized protein</fullName>
    </submittedName>
</protein>
<evidence type="ECO:0000256" key="1">
    <source>
        <dbReference type="SAM" id="MobiDB-lite"/>
    </source>
</evidence>
<dbReference type="Proteomes" id="UP000823941">
    <property type="component" value="Chromosome 30"/>
</dbReference>
<dbReference type="EMBL" id="JAHIBW010000030">
    <property type="protein sequence ID" value="KAG7295612.1"/>
    <property type="molecule type" value="Genomic_DNA"/>
</dbReference>
<reference evidence="2 3" key="1">
    <citation type="submission" date="2021-06" db="EMBL/GenBank/DDBJ databases">
        <title>A haploid diamondback moth (Plutella xylostella L.) genome assembly resolves 31 chromosomes and identifies a diamide resistance mutation.</title>
        <authorList>
            <person name="Ward C.M."/>
            <person name="Perry K.D."/>
            <person name="Baker G."/>
            <person name="Powis K."/>
            <person name="Heckel D.G."/>
            <person name="Baxter S.W."/>
        </authorList>
    </citation>
    <scope>NUCLEOTIDE SEQUENCE [LARGE SCALE GENOMIC DNA]</scope>
    <source>
        <strain evidence="2 3">LV</strain>
        <tissue evidence="2">Single pupa</tissue>
    </source>
</reference>
<accession>A0ABQ7PRI5</accession>
<sequence length="67" mass="7239">MAELDSITVSRGLDDGITTEGRGSTPLSKLFGRTKASNGCLLQEEDDLMTVSFIPKRPTRQEPSLNG</sequence>